<dbReference type="EMBL" id="CYKH01000227">
    <property type="protein sequence ID" value="CUF01403.1"/>
    <property type="molecule type" value="Genomic_DNA"/>
</dbReference>
<keyword evidence="3" id="KW-1185">Reference proteome</keyword>
<evidence type="ECO:0000313" key="2">
    <source>
        <dbReference type="EMBL" id="CUF01403.1"/>
    </source>
</evidence>
<organism evidence="2 3">
    <name type="scientific">Bodo saltans</name>
    <name type="common">Flagellated protozoan</name>
    <dbReference type="NCBI Taxonomy" id="75058"/>
    <lineage>
        <taxon>Eukaryota</taxon>
        <taxon>Discoba</taxon>
        <taxon>Euglenozoa</taxon>
        <taxon>Kinetoplastea</taxon>
        <taxon>Metakinetoplastina</taxon>
        <taxon>Eubodonida</taxon>
        <taxon>Bodonidae</taxon>
        <taxon>Bodo</taxon>
    </lineage>
</organism>
<dbReference type="VEuPathDB" id="TriTrypDB:BSAL_58185"/>
<evidence type="ECO:0000256" key="1">
    <source>
        <dbReference type="SAM" id="MobiDB-lite"/>
    </source>
</evidence>
<sequence>MKPSFSEGRFSQTSIDHYKEAFSSFETAPGSGIASESISNALADCGVVFSPQDITTILLPHAPESCVHSGAFVSLLPFPAFLELLRVAMPLAPNRKIQSTNGSNNDDATNGKPQGNRRMTRRESVAFNPVAPRP</sequence>
<proteinExistence type="predicted"/>
<dbReference type="Proteomes" id="UP000051952">
    <property type="component" value="Unassembled WGS sequence"/>
</dbReference>
<name>A0A0S4IT70_BODSA</name>
<reference evidence="3" key="1">
    <citation type="submission" date="2015-09" db="EMBL/GenBank/DDBJ databases">
        <authorList>
            <consortium name="Pathogen Informatics"/>
        </authorList>
    </citation>
    <scope>NUCLEOTIDE SEQUENCE [LARGE SCALE GENOMIC DNA]</scope>
    <source>
        <strain evidence="3">Lake Konstanz</strain>
    </source>
</reference>
<feature type="compositionally biased region" description="Polar residues" evidence="1">
    <location>
        <begin position="96"/>
        <end position="113"/>
    </location>
</feature>
<protein>
    <submittedName>
        <fullName evidence="2">Uncharacterized protein</fullName>
    </submittedName>
</protein>
<feature type="region of interest" description="Disordered" evidence="1">
    <location>
        <begin position="95"/>
        <end position="134"/>
    </location>
</feature>
<gene>
    <name evidence="2" type="ORF">BSAL_58185</name>
</gene>
<dbReference type="AlphaFoldDB" id="A0A0S4IT70"/>
<evidence type="ECO:0000313" key="3">
    <source>
        <dbReference type="Proteomes" id="UP000051952"/>
    </source>
</evidence>
<accession>A0A0S4IT70</accession>